<name>A0A1W2FSD6_9PSEU</name>
<evidence type="ECO:0008006" key="3">
    <source>
        <dbReference type="Google" id="ProtNLM"/>
    </source>
</evidence>
<dbReference type="AlphaFoldDB" id="A0A1W2FSD6"/>
<dbReference type="eggNOG" id="COG0316">
    <property type="taxonomic scope" value="Bacteria"/>
</dbReference>
<protein>
    <recommendedName>
        <fullName evidence="3">Fe-S cluster assembly iron-binding protein IscA</fullName>
    </recommendedName>
</protein>
<keyword evidence="2" id="KW-1185">Reference proteome</keyword>
<dbReference type="RefSeq" id="WP_030480804.1">
    <property type="nucleotide sequence ID" value="NZ_FWYC01000022.1"/>
</dbReference>
<accession>A0A1W2FSD6</accession>
<organism evidence="1 2">
    <name type="scientific">Lentzea albidocapillata</name>
    <dbReference type="NCBI Taxonomy" id="40571"/>
    <lineage>
        <taxon>Bacteria</taxon>
        <taxon>Bacillati</taxon>
        <taxon>Actinomycetota</taxon>
        <taxon>Actinomycetes</taxon>
        <taxon>Pseudonocardiales</taxon>
        <taxon>Pseudonocardiaceae</taxon>
        <taxon>Lentzea</taxon>
    </lineage>
</organism>
<dbReference type="EMBL" id="FWYC01000022">
    <property type="protein sequence ID" value="SMD24694.1"/>
    <property type="molecule type" value="Genomic_DNA"/>
</dbReference>
<evidence type="ECO:0000313" key="1">
    <source>
        <dbReference type="EMBL" id="SMD24694.1"/>
    </source>
</evidence>
<proteinExistence type="predicted"/>
<sequence length="97" mass="10234">MLDVSQRASQAINTIASAACRSEQGGLRISLTRKPAEGAGFALVVADEPVDGDQVVAGTAGSRVFLDHVAARCLSEQVLDVQGDDRGKFHFAVHRKS</sequence>
<reference evidence="2" key="1">
    <citation type="submission" date="2017-04" db="EMBL/GenBank/DDBJ databases">
        <authorList>
            <person name="Varghese N."/>
            <person name="Submissions S."/>
        </authorList>
    </citation>
    <scope>NUCLEOTIDE SEQUENCE [LARGE SCALE GENOMIC DNA]</scope>
    <source>
        <strain evidence="2">DSM 44073</strain>
    </source>
</reference>
<dbReference type="Proteomes" id="UP000192840">
    <property type="component" value="Unassembled WGS sequence"/>
</dbReference>
<dbReference type="Gene3D" id="2.60.300.12">
    <property type="entry name" value="HesB-like domain"/>
    <property type="match status" value="1"/>
</dbReference>
<gene>
    <name evidence="1" type="ORF">SAMN05660733_07802</name>
</gene>
<dbReference type="InterPro" id="IPR035903">
    <property type="entry name" value="HesB-like_dom_sf"/>
</dbReference>
<evidence type="ECO:0000313" key="2">
    <source>
        <dbReference type="Proteomes" id="UP000192840"/>
    </source>
</evidence>
<dbReference type="PROSITE" id="PS51257">
    <property type="entry name" value="PROKAR_LIPOPROTEIN"/>
    <property type="match status" value="1"/>
</dbReference>
<dbReference type="STRING" id="40571.SAMN05660733_07802"/>